<dbReference type="EMBL" id="JALNTZ010000069">
    <property type="protein sequence ID" value="KAJ3639021.1"/>
    <property type="molecule type" value="Genomic_DNA"/>
</dbReference>
<dbReference type="AlphaFoldDB" id="A0AA38M0K0"/>
<accession>A0AA38M0K0</accession>
<proteinExistence type="predicted"/>
<reference evidence="1" key="1">
    <citation type="journal article" date="2023" name="G3 (Bethesda)">
        <title>Whole genome assemblies of Zophobas morio and Tenebrio molitor.</title>
        <authorList>
            <person name="Kaur S."/>
            <person name="Stinson S.A."/>
            <person name="diCenzo G.C."/>
        </authorList>
    </citation>
    <scope>NUCLEOTIDE SEQUENCE</scope>
    <source>
        <strain evidence="1">QUZm001</strain>
    </source>
</reference>
<name>A0AA38M0K0_9CUCU</name>
<sequence>MLRQRSMSVVTDPIREGQLPQKLTFSLEEVGVTCSSYAAYVEYTNDFVERNPIDGLQRLTKGLADSAALSLLVITRETLYLAASKAYTGDAASLDGLTTGLTLAGLQAITNQM</sequence>
<comment type="caution">
    <text evidence="1">The sequence shown here is derived from an EMBL/GenBank/DDBJ whole genome shotgun (WGS) entry which is preliminary data.</text>
</comment>
<gene>
    <name evidence="1" type="ORF">Zmor_022112</name>
</gene>
<evidence type="ECO:0000313" key="1">
    <source>
        <dbReference type="EMBL" id="KAJ3639021.1"/>
    </source>
</evidence>
<protein>
    <submittedName>
        <fullName evidence="1">Uncharacterized protein</fullName>
    </submittedName>
</protein>
<keyword evidence="2" id="KW-1185">Reference proteome</keyword>
<organism evidence="1 2">
    <name type="scientific">Zophobas morio</name>
    <dbReference type="NCBI Taxonomy" id="2755281"/>
    <lineage>
        <taxon>Eukaryota</taxon>
        <taxon>Metazoa</taxon>
        <taxon>Ecdysozoa</taxon>
        <taxon>Arthropoda</taxon>
        <taxon>Hexapoda</taxon>
        <taxon>Insecta</taxon>
        <taxon>Pterygota</taxon>
        <taxon>Neoptera</taxon>
        <taxon>Endopterygota</taxon>
        <taxon>Coleoptera</taxon>
        <taxon>Polyphaga</taxon>
        <taxon>Cucujiformia</taxon>
        <taxon>Tenebrionidae</taxon>
        <taxon>Zophobas</taxon>
    </lineage>
</organism>
<evidence type="ECO:0000313" key="2">
    <source>
        <dbReference type="Proteomes" id="UP001168821"/>
    </source>
</evidence>
<dbReference type="Proteomes" id="UP001168821">
    <property type="component" value="Unassembled WGS sequence"/>
</dbReference>